<feature type="region of interest" description="Disordered" evidence="3">
    <location>
        <begin position="350"/>
        <end position="461"/>
    </location>
</feature>
<dbReference type="Proteomes" id="UP001164286">
    <property type="component" value="Unassembled WGS sequence"/>
</dbReference>
<dbReference type="InterPro" id="IPR036322">
    <property type="entry name" value="WD40_repeat_dom_sf"/>
</dbReference>
<dbReference type="GeneID" id="77725653"/>
<name>A0AA38HEE6_9TREE</name>
<dbReference type="RefSeq" id="XP_052948603.1">
    <property type="nucleotide sequence ID" value="XM_053086452.1"/>
</dbReference>
<dbReference type="SUPFAM" id="SSF50978">
    <property type="entry name" value="WD40 repeat-like"/>
    <property type="match status" value="1"/>
</dbReference>
<feature type="compositionally biased region" description="Low complexity" evidence="3">
    <location>
        <begin position="422"/>
        <end position="435"/>
    </location>
</feature>
<evidence type="ECO:0000313" key="5">
    <source>
        <dbReference type="Proteomes" id="UP001164286"/>
    </source>
</evidence>
<keyword evidence="5" id="KW-1185">Reference proteome</keyword>
<dbReference type="GO" id="GO:0005829">
    <property type="term" value="C:cytosol"/>
    <property type="evidence" value="ECO:0007669"/>
    <property type="project" value="TreeGrafter"/>
</dbReference>
<keyword evidence="2" id="KW-0677">Repeat</keyword>
<feature type="compositionally biased region" description="Polar residues" evidence="3">
    <location>
        <begin position="354"/>
        <end position="369"/>
    </location>
</feature>
<feature type="region of interest" description="Disordered" evidence="3">
    <location>
        <begin position="257"/>
        <end position="300"/>
    </location>
</feature>
<evidence type="ECO:0000256" key="1">
    <source>
        <dbReference type="ARBA" id="ARBA00022574"/>
    </source>
</evidence>
<dbReference type="GO" id="GO:0061700">
    <property type="term" value="C:GATOR2 complex"/>
    <property type="evidence" value="ECO:0007669"/>
    <property type="project" value="TreeGrafter"/>
</dbReference>
<protein>
    <submittedName>
        <fullName evidence="4">Uncharacterized protein</fullName>
    </submittedName>
</protein>
<feature type="compositionally biased region" description="Low complexity" evidence="3">
    <location>
        <begin position="370"/>
        <end position="386"/>
    </location>
</feature>
<dbReference type="GO" id="GO:0016239">
    <property type="term" value="P:positive regulation of macroautophagy"/>
    <property type="evidence" value="ECO:0007669"/>
    <property type="project" value="TreeGrafter"/>
</dbReference>
<evidence type="ECO:0000256" key="2">
    <source>
        <dbReference type="ARBA" id="ARBA00022737"/>
    </source>
</evidence>
<organism evidence="4 5">
    <name type="scientific">Dioszegia hungarica</name>
    <dbReference type="NCBI Taxonomy" id="4972"/>
    <lineage>
        <taxon>Eukaryota</taxon>
        <taxon>Fungi</taxon>
        <taxon>Dikarya</taxon>
        <taxon>Basidiomycota</taxon>
        <taxon>Agaricomycotina</taxon>
        <taxon>Tremellomycetes</taxon>
        <taxon>Tremellales</taxon>
        <taxon>Bulleribasidiaceae</taxon>
        <taxon>Dioszegia</taxon>
    </lineage>
</organism>
<sequence length="661" mass="73176">MSQTWDRPPIPIHTLHTSHAVRRISWRPSRPTELAVVPLYQPAGAGSDTEGDSSGDDDGHIEIWDVRRHYIAKYALPSLEGAAVDVAWGDDPLSLVTAFQNGVLSQLDTRDRTIPLEGVPRQVVAWSSHGEVAYGLDRFKAGEIPFDDLKPEYANHWDKVGQRPKAVSDPRYDPLQAVGFTQIPHSDPDEFIYLAQQYRIEGDSPEDLCRWNAEIAEVCGRRDDARIWGFLRALVEEFAPPPPVTPKTGSRTFDEEIFSHPLPSAPDRAPSPVSTSPRGGSFELPSPGQRSQALSSSYSSRGEAIRLNRLDDGEGEDAERIEELLDSPTPAAFRSNKVISFAPPDNEVRRLSEARTSVSTVVPGRSSTATVVPLTVSRPTTSTSTPNRVKSPEPAPPRHKKRAAHTSASSTYSDYPDPYGISAPAPSSTSQSTSSKMTTREPRKSSGSIKPDTTSTPIKRDFAAKRPAVVAVRTKAKAGKDDKADKEMEVYKAERCRPLMTWWEASLDEGDVQLAATLLIVGTSTMTFPPKRSERVVHSYIADMLDRAHLPLQSAYIRKYAQILSLEVYAQDSGITHIAHCQRCRKSTGSLEDIGVKGKRFWWCRRCRLAARICVICRQGVKGLWMSCGRCGHGGHHKCMRMYYRTSLFRGSARCATELTM</sequence>
<keyword evidence="1" id="KW-0853">WD repeat</keyword>
<feature type="compositionally biased region" description="Polar residues" evidence="3">
    <location>
        <begin position="445"/>
        <end position="457"/>
    </location>
</feature>
<comment type="caution">
    <text evidence="4">The sequence shown here is derived from an EMBL/GenBank/DDBJ whole genome shotgun (WGS) entry which is preliminary data.</text>
</comment>
<proteinExistence type="predicted"/>
<dbReference type="PANTHER" id="PTHR46200">
    <property type="entry name" value="GATOR COMPLEX PROTEIN WDR24"/>
    <property type="match status" value="1"/>
</dbReference>
<dbReference type="EMBL" id="JAKWFO010000002">
    <property type="protein sequence ID" value="KAI9638826.1"/>
    <property type="molecule type" value="Genomic_DNA"/>
</dbReference>
<accession>A0AA38HEE6</accession>
<dbReference type="PANTHER" id="PTHR46200:SF1">
    <property type="entry name" value="GATOR COMPLEX PROTEIN WDR24"/>
    <property type="match status" value="1"/>
</dbReference>
<gene>
    <name evidence="4" type="ORF">MKK02DRAFT_21700</name>
</gene>
<dbReference type="InterPro" id="IPR015943">
    <property type="entry name" value="WD40/YVTN_repeat-like_dom_sf"/>
</dbReference>
<evidence type="ECO:0000256" key="3">
    <source>
        <dbReference type="SAM" id="MobiDB-lite"/>
    </source>
</evidence>
<dbReference type="AlphaFoldDB" id="A0AA38HEE6"/>
<dbReference type="Gene3D" id="2.130.10.10">
    <property type="entry name" value="YVTN repeat-like/Quinoprotein amine dehydrogenase"/>
    <property type="match status" value="1"/>
</dbReference>
<dbReference type="GO" id="GO:0005774">
    <property type="term" value="C:vacuolar membrane"/>
    <property type="evidence" value="ECO:0007669"/>
    <property type="project" value="TreeGrafter"/>
</dbReference>
<dbReference type="GO" id="GO:1904263">
    <property type="term" value="P:positive regulation of TORC1 signaling"/>
    <property type="evidence" value="ECO:0007669"/>
    <property type="project" value="TreeGrafter"/>
</dbReference>
<dbReference type="InterPro" id="IPR037590">
    <property type="entry name" value="WDR24"/>
</dbReference>
<evidence type="ECO:0000313" key="4">
    <source>
        <dbReference type="EMBL" id="KAI9638826.1"/>
    </source>
</evidence>
<reference evidence="4" key="1">
    <citation type="journal article" date="2022" name="G3 (Bethesda)">
        <title>High quality genome of the basidiomycete yeast Dioszegia hungarica PDD-24b-2 isolated from cloud water.</title>
        <authorList>
            <person name="Jarrige D."/>
            <person name="Haridas S."/>
            <person name="Bleykasten-Grosshans C."/>
            <person name="Joly M."/>
            <person name="Nadalig T."/>
            <person name="Sancelme M."/>
            <person name="Vuilleumier S."/>
            <person name="Grigoriev I.V."/>
            <person name="Amato P."/>
            <person name="Bringel F."/>
        </authorList>
    </citation>
    <scope>NUCLEOTIDE SEQUENCE</scope>
    <source>
        <strain evidence="4">PDD-24b-2</strain>
    </source>
</reference>